<dbReference type="SUPFAM" id="SSF52540">
    <property type="entry name" value="P-loop containing nucleoside triphosphate hydrolases"/>
    <property type="match status" value="1"/>
</dbReference>
<evidence type="ECO:0000256" key="2">
    <source>
        <dbReference type="ARBA" id="ARBA00023180"/>
    </source>
</evidence>
<protein>
    <submittedName>
        <fullName evidence="4">Sulfotransferase</fullName>
    </submittedName>
</protein>
<reference evidence="4 5" key="1">
    <citation type="submission" date="2020-08" db="EMBL/GenBank/DDBJ databases">
        <authorList>
            <person name="Liu G."/>
            <person name="Sun C."/>
        </authorList>
    </citation>
    <scope>NUCLEOTIDE SEQUENCE [LARGE SCALE GENOMIC DNA]</scope>
    <source>
        <strain evidence="4 5">OT19</strain>
    </source>
</reference>
<dbReference type="AlphaFoldDB" id="A0A7G6VSZ5"/>
<dbReference type="PANTHER" id="PTHR10605:SF56">
    <property type="entry name" value="BIFUNCTIONAL HEPARAN SULFATE N-DEACETYLASE_N-SULFOTRANSFERASE"/>
    <property type="match status" value="1"/>
</dbReference>
<accession>A0A7G6VSZ5</accession>
<dbReference type="EMBL" id="CP060052">
    <property type="protein sequence ID" value="QNE04860.1"/>
    <property type="molecule type" value="Genomic_DNA"/>
</dbReference>
<evidence type="ECO:0000313" key="4">
    <source>
        <dbReference type="EMBL" id="QNE04860.1"/>
    </source>
</evidence>
<dbReference type="RefSeq" id="WP_185884099.1">
    <property type="nucleotide sequence ID" value="NZ_CP060052.1"/>
</dbReference>
<dbReference type="InterPro" id="IPR037359">
    <property type="entry name" value="NST/OST"/>
</dbReference>
<dbReference type="GO" id="GO:0008146">
    <property type="term" value="F:sulfotransferase activity"/>
    <property type="evidence" value="ECO:0007669"/>
    <property type="project" value="InterPro"/>
</dbReference>
<keyword evidence="1 4" id="KW-0808">Transferase</keyword>
<feature type="domain" description="Sulfotransferase" evidence="3">
    <location>
        <begin position="3"/>
        <end position="194"/>
    </location>
</feature>
<evidence type="ECO:0000313" key="5">
    <source>
        <dbReference type="Proteomes" id="UP000515297"/>
    </source>
</evidence>
<organism evidence="4 5">
    <name type="scientific">Croceicoccus marinus</name>
    <dbReference type="NCBI Taxonomy" id="450378"/>
    <lineage>
        <taxon>Bacteria</taxon>
        <taxon>Pseudomonadati</taxon>
        <taxon>Pseudomonadota</taxon>
        <taxon>Alphaproteobacteria</taxon>
        <taxon>Sphingomonadales</taxon>
        <taxon>Erythrobacteraceae</taxon>
        <taxon>Croceicoccus</taxon>
    </lineage>
</organism>
<evidence type="ECO:0000256" key="1">
    <source>
        <dbReference type="ARBA" id="ARBA00022679"/>
    </source>
</evidence>
<keyword evidence="2" id="KW-0325">Glycoprotein</keyword>
<dbReference type="InterPro" id="IPR027417">
    <property type="entry name" value="P-loop_NTPase"/>
</dbReference>
<sequence>MTDPDFIIGGAPKCATTAIFDYLSQHPEIFATDPKEPHFFASSPLGRPVAQGNYSLDEYKALFAGKGRGQVSGEGSTHYLHNARIVAPAIASHAPDCRLVFCLRNPVDRAYSHYLFRQSTAGPWTTGGAGQRMDFLTFAADPEILWMGDYAENLGIFLQHFDQSQILLVFFEDIVSDPSACLSRICSHIGVEANYRFDLSSRSNETVYARFPALTSFIDRGVNVAYPKLPVRGRKIMLRTRRRLLFSRTAPKQKLADEDRITVTRHYRPSVEKLREMTGRDLGQWM</sequence>
<evidence type="ECO:0000259" key="3">
    <source>
        <dbReference type="Pfam" id="PF00685"/>
    </source>
</evidence>
<dbReference type="Pfam" id="PF00685">
    <property type="entry name" value="Sulfotransfer_1"/>
    <property type="match status" value="1"/>
</dbReference>
<dbReference type="Proteomes" id="UP000515297">
    <property type="component" value="Chromosome"/>
</dbReference>
<name>A0A7G6VSZ5_9SPHN</name>
<proteinExistence type="predicted"/>
<gene>
    <name evidence="4" type="ORF">H4O24_13180</name>
</gene>
<dbReference type="InterPro" id="IPR000863">
    <property type="entry name" value="Sulfotransferase_dom"/>
</dbReference>
<dbReference type="PANTHER" id="PTHR10605">
    <property type="entry name" value="HEPARAN SULFATE SULFOTRANSFERASE"/>
    <property type="match status" value="1"/>
</dbReference>
<dbReference type="Gene3D" id="3.40.50.300">
    <property type="entry name" value="P-loop containing nucleotide triphosphate hydrolases"/>
    <property type="match status" value="1"/>
</dbReference>